<evidence type="ECO:0000313" key="4">
    <source>
        <dbReference type="Proteomes" id="UP000305067"/>
    </source>
</evidence>
<feature type="region of interest" description="Disordered" evidence="1">
    <location>
        <begin position="93"/>
        <end position="121"/>
    </location>
</feature>
<feature type="region of interest" description="Disordered" evidence="1">
    <location>
        <begin position="30"/>
        <end position="60"/>
    </location>
</feature>
<feature type="compositionally biased region" description="Low complexity" evidence="1">
    <location>
        <begin position="30"/>
        <end position="54"/>
    </location>
</feature>
<evidence type="ECO:0000256" key="1">
    <source>
        <dbReference type="SAM" id="MobiDB-lite"/>
    </source>
</evidence>
<organism evidence="3 4">
    <name type="scientific">Pterulicium gracile</name>
    <dbReference type="NCBI Taxonomy" id="1884261"/>
    <lineage>
        <taxon>Eukaryota</taxon>
        <taxon>Fungi</taxon>
        <taxon>Dikarya</taxon>
        <taxon>Basidiomycota</taxon>
        <taxon>Agaricomycotina</taxon>
        <taxon>Agaricomycetes</taxon>
        <taxon>Agaricomycetidae</taxon>
        <taxon>Agaricales</taxon>
        <taxon>Pleurotineae</taxon>
        <taxon>Pterulaceae</taxon>
        <taxon>Pterulicium</taxon>
    </lineage>
</organism>
<feature type="chain" id="PRO_5022691569" evidence="2">
    <location>
        <begin position="29"/>
        <end position="140"/>
    </location>
</feature>
<keyword evidence="4" id="KW-1185">Reference proteome</keyword>
<name>A0A5C3QEG5_9AGAR</name>
<keyword evidence="2" id="KW-0732">Signal</keyword>
<protein>
    <submittedName>
        <fullName evidence="3">Uncharacterized protein</fullName>
    </submittedName>
</protein>
<dbReference type="Proteomes" id="UP000305067">
    <property type="component" value="Unassembled WGS sequence"/>
</dbReference>
<accession>A0A5C3QEG5</accession>
<evidence type="ECO:0000256" key="2">
    <source>
        <dbReference type="SAM" id="SignalP"/>
    </source>
</evidence>
<reference evidence="3 4" key="1">
    <citation type="journal article" date="2019" name="Nat. Ecol. Evol.">
        <title>Megaphylogeny resolves global patterns of mushroom evolution.</title>
        <authorList>
            <person name="Varga T."/>
            <person name="Krizsan K."/>
            <person name="Foldi C."/>
            <person name="Dima B."/>
            <person name="Sanchez-Garcia M."/>
            <person name="Sanchez-Ramirez S."/>
            <person name="Szollosi G.J."/>
            <person name="Szarkandi J.G."/>
            <person name="Papp V."/>
            <person name="Albert L."/>
            <person name="Andreopoulos W."/>
            <person name="Angelini C."/>
            <person name="Antonin V."/>
            <person name="Barry K.W."/>
            <person name="Bougher N.L."/>
            <person name="Buchanan P."/>
            <person name="Buyck B."/>
            <person name="Bense V."/>
            <person name="Catcheside P."/>
            <person name="Chovatia M."/>
            <person name="Cooper J."/>
            <person name="Damon W."/>
            <person name="Desjardin D."/>
            <person name="Finy P."/>
            <person name="Geml J."/>
            <person name="Haridas S."/>
            <person name="Hughes K."/>
            <person name="Justo A."/>
            <person name="Karasinski D."/>
            <person name="Kautmanova I."/>
            <person name="Kiss B."/>
            <person name="Kocsube S."/>
            <person name="Kotiranta H."/>
            <person name="LaButti K.M."/>
            <person name="Lechner B.E."/>
            <person name="Liimatainen K."/>
            <person name="Lipzen A."/>
            <person name="Lukacs Z."/>
            <person name="Mihaltcheva S."/>
            <person name="Morgado L.N."/>
            <person name="Niskanen T."/>
            <person name="Noordeloos M.E."/>
            <person name="Ohm R.A."/>
            <person name="Ortiz-Santana B."/>
            <person name="Ovrebo C."/>
            <person name="Racz N."/>
            <person name="Riley R."/>
            <person name="Savchenko A."/>
            <person name="Shiryaev A."/>
            <person name="Soop K."/>
            <person name="Spirin V."/>
            <person name="Szebenyi C."/>
            <person name="Tomsovsky M."/>
            <person name="Tulloss R.E."/>
            <person name="Uehling J."/>
            <person name="Grigoriev I.V."/>
            <person name="Vagvolgyi C."/>
            <person name="Papp T."/>
            <person name="Martin F.M."/>
            <person name="Miettinen O."/>
            <person name="Hibbett D.S."/>
            <person name="Nagy L.G."/>
        </authorList>
    </citation>
    <scope>NUCLEOTIDE SEQUENCE [LARGE SCALE GENOMIC DNA]</scope>
    <source>
        <strain evidence="3 4">CBS 309.79</strain>
    </source>
</reference>
<sequence>MYNNIHCSLKCIFLISSVLVVSTGCSSGGPSTDAPATTASKAKTTSAKASAGASNEKGKTGVAEKGTMVATGAKASKAASTISSATAAPAATASNAKITSTKAKGKASNIAKPATPSKASPPLHYTGKFDLYGTPLPFLN</sequence>
<feature type="signal peptide" evidence="2">
    <location>
        <begin position="1"/>
        <end position="28"/>
    </location>
</feature>
<dbReference type="AlphaFoldDB" id="A0A5C3QEG5"/>
<feature type="compositionally biased region" description="Low complexity" evidence="1">
    <location>
        <begin position="111"/>
        <end position="121"/>
    </location>
</feature>
<gene>
    <name evidence="3" type="ORF">BDV98DRAFT_169867</name>
</gene>
<evidence type="ECO:0000313" key="3">
    <source>
        <dbReference type="EMBL" id="TFK99489.1"/>
    </source>
</evidence>
<dbReference type="EMBL" id="ML178833">
    <property type="protein sequence ID" value="TFK99489.1"/>
    <property type="molecule type" value="Genomic_DNA"/>
</dbReference>
<proteinExistence type="predicted"/>